<evidence type="ECO:0000313" key="3">
    <source>
        <dbReference type="EMBL" id="RIA99442.1"/>
    </source>
</evidence>
<keyword evidence="1" id="KW-1133">Transmembrane helix</keyword>
<dbReference type="Proteomes" id="UP000265703">
    <property type="component" value="Unassembled WGS sequence"/>
</dbReference>
<sequence>MTLKFRLLNIAPIFLIFIVVTLSSCVPIENNYTFAFAKDPNILTNKIINNYADGTILFETQYVDTPSRVNKNFYLLYPDGSSTFVKDVEIPCISCEYEVYRLNPNYIFINYKMHEKYFGMIMDWEKNIISKKFHISDTKIPIIMSNKNVPKFLIANFYKGMNETNQYISYNEYEVSGKYIFSRMSGNLTVDIHRNLTDYKIFPLDDYTDDTWGIIFNLKDSTSVLTDTYFAIIRNGLKVQISENMSLPLPQVDFNNFACVVDKVIDLQYYCLYTTVDIRNQQVMWIKINYYSSTNTFNTFDNSSIVLSDYFEIINPIIRIIPNVGFLMKLKVKSKYVNLILNSEINYLDTNLNYTFGQWTSGINYENALYLHNKTIIAYVNDSFNYTSIDISSMISENNNYNNFHVKQTYPSWNETIPTGQNSMTIKFVHPINLLGNAYASIYYNNNGNFLLRQRYICVQPNCQLTDDDYSINMNIVDTTFNIPGATYYVEIDDGFAEYKRFEIVMPGIKWPINTSRDEKNTIVINSVSSDDVVKAKFHLTHNGTNFYRKLNENEKRTFIEQMRIQISKSIPVDDSRLSDLDIFPEYDKDSEVDLFTITFMINPPSKSSFNQKSSRDVLQDFKNLMASDIMTSLDTSNYTKYIDKKYGVTKTGKYNLWDEITIDLRKFKQSTMSVISLVICLILLISLYLFGRYKNKKGNNLIVFQVALIFFDSVTDILFIITHKEILQQLLIPSIVIVCVSFLINTTLAFYIFIFEIKKNPEFSAWFKNNSKIGPIITLFSSGNVELLHLLNSNFAGLEPFSAPFSMKAIFLILCGRFLNILIEDLPQLIIQIIFAIKFTESYNQIALCNLITSSIVLTTGIIGFIYDIVSKKYKRQVTLYTSNSEFDQEKDVLGRNDSY</sequence>
<feature type="transmembrane region" description="Helical" evidence="1">
    <location>
        <begin position="673"/>
        <end position="691"/>
    </location>
</feature>
<accession>A0A397TND8</accession>
<proteinExistence type="predicted"/>
<dbReference type="EMBL" id="QKYT01000004">
    <property type="protein sequence ID" value="RIA99442.1"/>
    <property type="molecule type" value="Genomic_DNA"/>
</dbReference>
<dbReference type="AlphaFoldDB" id="A0A397TND8"/>
<keyword evidence="4" id="KW-1185">Reference proteome</keyword>
<evidence type="ECO:0000256" key="1">
    <source>
        <dbReference type="SAM" id="Phobius"/>
    </source>
</evidence>
<feature type="transmembrane region" description="Helical" evidence="1">
    <location>
        <begin position="703"/>
        <end position="723"/>
    </location>
</feature>
<keyword evidence="1" id="KW-0472">Membrane</keyword>
<gene>
    <name evidence="3" type="ORF">C1645_811475</name>
</gene>
<keyword evidence="2" id="KW-0732">Signal</keyword>
<evidence type="ECO:0000256" key="2">
    <source>
        <dbReference type="SAM" id="SignalP"/>
    </source>
</evidence>
<feature type="transmembrane region" description="Helical" evidence="1">
    <location>
        <begin position="810"/>
        <end position="838"/>
    </location>
</feature>
<dbReference type="PROSITE" id="PS51257">
    <property type="entry name" value="PROKAR_LIPOPROTEIN"/>
    <property type="match status" value="1"/>
</dbReference>
<reference evidence="3 4" key="1">
    <citation type="submission" date="2018-06" db="EMBL/GenBank/DDBJ databases">
        <title>Comparative genomics reveals the genomic features of Rhizophagus irregularis, R. cerebriforme, R. diaphanum and Gigaspora rosea, and their symbiotic lifestyle signature.</title>
        <authorList>
            <person name="Morin E."/>
            <person name="San Clemente H."/>
            <person name="Chen E.C.H."/>
            <person name="De La Providencia I."/>
            <person name="Hainaut M."/>
            <person name="Kuo A."/>
            <person name="Kohler A."/>
            <person name="Murat C."/>
            <person name="Tang N."/>
            <person name="Roy S."/>
            <person name="Loubradou J."/>
            <person name="Henrissat B."/>
            <person name="Grigoriev I.V."/>
            <person name="Corradi N."/>
            <person name="Roux C."/>
            <person name="Martin F.M."/>
        </authorList>
    </citation>
    <scope>NUCLEOTIDE SEQUENCE [LARGE SCALE GENOMIC DNA]</scope>
    <source>
        <strain evidence="3 4">DAOM 227022</strain>
    </source>
</reference>
<name>A0A397TND8_9GLOM</name>
<keyword evidence="1" id="KW-0812">Transmembrane</keyword>
<feature type="signal peptide" evidence="2">
    <location>
        <begin position="1"/>
        <end position="25"/>
    </location>
</feature>
<feature type="transmembrane region" description="Helical" evidence="1">
    <location>
        <begin position="844"/>
        <end position="868"/>
    </location>
</feature>
<protein>
    <submittedName>
        <fullName evidence="3">Uncharacterized protein</fullName>
    </submittedName>
</protein>
<dbReference type="STRING" id="658196.A0A397TND8"/>
<feature type="chain" id="PRO_5017265219" evidence="2">
    <location>
        <begin position="26"/>
        <end position="901"/>
    </location>
</feature>
<evidence type="ECO:0000313" key="4">
    <source>
        <dbReference type="Proteomes" id="UP000265703"/>
    </source>
</evidence>
<dbReference type="OrthoDB" id="2347594at2759"/>
<feature type="transmembrane region" description="Helical" evidence="1">
    <location>
        <begin position="735"/>
        <end position="755"/>
    </location>
</feature>
<organism evidence="3 4">
    <name type="scientific">Glomus cerebriforme</name>
    <dbReference type="NCBI Taxonomy" id="658196"/>
    <lineage>
        <taxon>Eukaryota</taxon>
        <taxon>Fungi</taxon>
        <taxon>Fungi incertae sedis</taxon>
        <taxon>Mucoromycota</taxon>
        <taxon>Glomeromycotina</taxon>
        <taxon>Glomeromycetes</taxon>
        <taxon>Glomerales</taxon>
        <taxon>Glomeraceae</taxon>
        <taxon>Glomus</taxon>
    </lineage>
</organism>
<comment type="caution">
    <text evidence="3">The sequence shown here is derived from an EMBL/GenBank/DDBJ whole genome shotgun (WGS) entry which is preliminary data.</text>
</comment>